<gene>
    <name evidence="1" type="ORF">PBRA_009672</name>
</gene>
<reference evidence="1 2" key="1">
    <citation type="submission" date="2015-02" db="EMBL/GenBank/DDBJ databases">
        <authorList>
            <person name="Chooi Y.-H."/>
        </authorList>
    </citation>
    <scope>NUCLEOTIDE SEQUENCE [LARGE SCALE GENOMIC DNA]</scope>
    <source>
        <strain evidence="1">E3</strain>
    </source>
</reference>
<name>A0A0G4IJZ2_PLABS</name>
<proteinExistence type="predicted"/>
<organism evidence="1 2">
    <name type="scientific">Plasmodiophora brassicae</name>
    <name type="common">Clubroot disease agent</name>
    <dbReference type="NCBI Taxonomy" id="37360"/>
    <lineage>
        <taxon>Eukaryota</taxon>
        <taxon>Sar</taxon>
        <taxon>Rhizaria</taxon>
        <taxon>Endomyxa</taxon>
        <taxon>Phytomyxea</taxon>
        <taxon>Plasmodiophorida</taxon>
        <taxon>Plasmodiophoridae</taxon>
        <taxon>Plasmodiophora</taxon>
    </lineage>
</organism>
<keyword evidence="2" id="KW-1185">Reference proteome</keyword>
<dbReference type="EMBL" id="CDSF01000022">
    <property type="protein sequence ID" value="CEO95405.1"/>
    <property type="molecule type" value="Genomic_DNA"/>
</dbReference>
<evidence type="ECO:0000313" key="1">
    <source>
        <dbReference type="EMBL" id="CEO95405.1"/>
    </source>
</evidence>
<accession>A0A0G4IJZ2</accession>
<dbReference type="Proteomes" id="UP000039324">
    <property type="component" value="Unassembled WGS sequence"/>
</dbReference>
<sequence length="167" mass="17871">MALNTHAAGVTVLVWEDHSIAQLHKQNFVYGTLQNLFRHLSPAFRCLASADSAGQEAGMMTFPVLNKLCLHAVPSLQSTTADVVVDAAPTQVVSVITCPDPAASACRIDHRTPDRAAVTEPVVLVDTVAPMRLLAPFPTQVWFVIAVVCAINKNRAGCCDIILSTSH</sequence>
<feature type="non-terminal residue" evidence="1">
    <location>
        <position position="167"/>
    </location>
</feature>
<evidence type="ECO:0000313" key="2">
    <source>
        <dbReference type="Proteomes" id="UP000039324"/>
    </source>
</evidence>
<protein>
    <submittedName>
        <fullName evidence="1">Uncharacterized protein</fullName>
    </submittedName>
</protein>
<dbReference type="AlphaFoldDB" id="A0A0G4IJZ2"/>